<feature type="transmembrane region" description="Helical" evidence="7">
    <location>
        <begin position="104"/>
        <end position="122"/>
    </location>
</feature>
<dbReference type="PANTHER" id="PTHR34584">
    <property type="entry name" value="NA(+)/H(+) ANTIPORTER SUBUNIT E1"/>
    <property type="match status" value="1"/>
</dbReference>
<comment type="subcellular location">
    <subcellularLocation>
        <location evidence="1">Cell membrane</location>
        <topology evidence="1">Multi-pass membrane protein</topology>
    </subcellularLocation>
</comment>
<evidence type="ECO:0000313" key="9">
    <source>
        <dbReference type="Proteomes" id="UP000183447"/>
    </source>
</evidence>
<dbReference type="AlphaFoldDB" id="A0A1K2I1R0"/>
<keyword evidence="3" id="KW-1003">Cell membrane</keyword>
<sequence>MTRLFPHPLLSVVLLVFWLMLQQSAGLGHILMGAIVGTIVPLAARPVIGERVGLRRPLKALQLLGVVLVDVIRSNVAVFLVLLSPRPKPTEGFIEMQLKLSHPLGLATLACILTAVPGSAWLEYDQDRSTVLIHVFDLVDADEWVEIVKTRYESLLLEIFP</sequence>
<dbReference type="GO" id="GO:0008324">
    <property type="term" value="F:monoatomic cation transmembrane transporter activity"/>
    <property type="evidence" value="ECO:0007669"/>
    <property type="project" value="InterPro"/>
</dbReference>
<proteinExistence type="inferred from homology"/>
<keyword evidence="4 7" id="KW-0812">Transmembrane</keyword>
<dbReference type="Pfam" id="PF01899">
    <property type="entry name" value="MNHE"/>
    <property type="match status" value="1"/>
</dbReference>
<gene>
    <name evidence="8" type="ORF">SAMN02983003_2860</name>
</gene>
<dbReference type="PIRSF" id="PIRSF019239">
    <property type="entry name" value="MrpE"/>
    <property type="match status" value="1"/>
</dbReference>
<keyword evidence="9" id="KW-1185">Reference proteome</keyword>
<dbReference type="InterPro" id="IPR002758">
    <property type="entry name" value="Cation_antiport_E"/>
</dbReference>
<protein>
    <submittedName>
        <fullName evidence="8">Multicomponent K+:H+ antiporter subunit E</fullName>
    </submittedName>
</protein>
<dbReference type="EMBL" id="FPKU01000002">
    <property type="protein sequence ID" value="SFZ85692.1"/>
    <property type="molecule type" value="Genomic_DNA"/>
</dbReference>
<evidence type="ECO:0000256" key="1">
    <source>
        <dbReference type="ARBA" id="ARBA00004651"/>
    </source>
</evidence>
<evidence type="ECO:0000313" key="8">
    <source>
        <dbReference type="EMBL" id="SFZ85692.1"/>
    </source>
</evidence>
<evidence type="ECO:0000256" key="5">
    <source>
        <dbReference type="ARBA" id="ARBA00022989"/>
    </source>
</evidence>
<feature type="transmembrane region" description="Helical" evidence="7">
    <location>
        <begin position="61"/>
        <end position="83"/>
    </location>
</feature>
<dbReference type="GO" id="GO:0005886">
    <property type="term" value="C:plasma membrane"/>
    <property type="evidence" value="ECO:0007669"/>
    <property type="project" value="UniProtKB-SubCell"/>
</dbReference>
<evidence type="ECO:0000256" key="3">
    <source>
        <dbReference type="ARBA" id="ARBA00022475"/>
    </source>
</evidence>
<keyword evidence="6 7" id="KW-0472">Membrane</keyword>
<evidence type="ECO:0000256" key="6">
    <source>
        <dbReference type="ARBA" id="ARBA00023136"/>
    </source>
</evidence>
<accession>A0A1K2I1R0</accession>
<comment type="similarity">
    <text evidence="2">Belongs to the CPA3 antiporters (TC 2.A.63) subunit E family.</text>
</comment>
<dbReference type="OrthoDB" id="9807187at2"/>
<reference evidence="8 9" key="1">
    <citation type="submission" date="2016-11" db="EMBL/GenBank/DDBJ databases">
        <authorList>
            <person name="Jaros S."/>
            <person name="Januszkiewicz K."/>
            <person name="Wedrychowicz H."/>
        </authorList>
    </citation>
    <scope>NUCLEOTIDE SEQUENCE [LARGE SCALE GENOMIC DNA]</scope>
    <source>
        <strain evidence="8 9">ATCC 23634</strain>
    </source>
</reference>
<dbReference type="RefSeq" id="WP_072344252.1">
    <property type="nucleotide sequence ID" value="NZ_FPKU01000002.1"/>
</dbReference>
<dbReference type="STRING" id="665118.SAMN02983003_2860"/>
<name>A0A1K2I1R0_9HYPH</name>
<keyword evidence="5 7" id="KW-1133">Transmembrane helix</keyword>
<evidence type="ECO:0000256" key="7">
    <source>
        <dbReference type="SAM" id="Phobius"/>
    </source>
</evidence>
<organism evidence="8 9">
    <name type="scientific">Devosia enhydra</name>
    <dbReference type="NCBI Taxonomy" id="665118"/>
    <lineage>
        <taxon>Bacteria</taxon>
        <taxon>Pseudomonadati</taxon>
        <taxon>Pseudomonadota</taxon>
        <taxon>Alphaproteobacteria</taxon>
        <taxon>Hyphomicrobiales</taxon>
        <taxon>Devosiaceae</taxon>
        <taxon>Devosia</taxon>
    </lineage>
</organism>
<dbReference type="Proteomes" id="UP000183447">
    <property type="component" value="Unassembled WGS sequence"/>
</dbReference>
<dbReference type="PANTHER" id="PTHR34584:SF1">
    <property type="entry name" value="NA(+)_H(+) ANTIPORTER SUBUNIT E1"/>
    <property type="match status" value="1"/>
</dbReference>
<evidence type="ECO:0000256" key="4">
    <source>
        <dbReference type="ARBA" id="ARBA00022692"/>
    </source>
</evidence>
<dbReference type="NCBIfam" id="NF006520">
    <property type="entry name" value="PRK08965.1-4"/>
    <property type="match status" value="1"/>
</dbReference>
<evidence type="ECO:0000256" key="2">
    <source>
        <dbReference type="ARBA" id="ARBA00006228"/>
    </source>
</evidence>